<feature type="transmembrane region" description="Helical" evidence="7">
    <location>
        <begin position="150"/>
        <end position="170"/>
    </location>
</feature>
<dbReference type="InterPro" id="IPR052425">
    <property type="entry name" value="Uncharacterized_MFS-type"/>
</dbReference>
<dbReference type="Pfam" id="PF07690">
    <property type="entry name" value="MFS_1"/>
    <property type="match status" value="2"/>
</dbReference>
<feature type="transmembrane region" description="Helical" evidence="7">
    <location>
        <begin position="284"/>
        <end position="317"/>
    </location>
</feature>
<protein>
    <submittedName>
        <fullName evidence="9">Major Facilitator Superfamily protein</fullName>
    </submittedName>
</protein>
<dbReference type="GO" id="GO:0005886">
    <property type="term" value="C:plasma membrane"/>
    <property type="evidence" value="ECO:0007669"/>
    <property type="project" value="UniProtKB-SubCell"/>
</dbReference>
<dbReference type="AlphaFoldDB" id="A0A1M6AA86"/>
<feature type="transmembrane region" description="Helical" evidence="7">
    <location>
        <begin position="343"/>
        <end position="365"/>
    </location>
</feature>
<keyword evidence="4 7" id="KW-0812">Transmembrane</keyword>
<comment type="subcellular location">
    <subcellularLocation>
        <location evidence="1">Cell membrane</location>
        <topology evidence="1">Multi-pass membrane protein</topology>
    </subcellularLocation>
</comment>
<keyword evidence="6 7" id="KW-0472">Membrane</keyword>
<keyword evidence="10" id="KW-1185">Reference proteome</keyword>
<evidence type="ECO:0000256" key="2">
    <source>
        <dbReference type="ARBA" id="ARBA00022448"/>
    </source>
</evidence>
<dbReference type="InterPro" id="IPR011701">
    <property type="entry name" value="MFS"/>
</dbReference>
<evidence type="ECO:0000256" key="1">
    <source>
        <dbReference type="ARBA" id="ARBA00004651"/>
    </source>
</evidence>
<dbReference type="Proteomes" id="UP000184529">
    <property type="component" value="Unassembled WGS sequence"/>
</dbReference>
<keyword evidence="2" id="KW-0813">Transport</keyword>
<dbReference type="PANTHER" id="PTHR42688">
    <property type="entry name" value="CONSERVED PROTEIN"/>
    <property type="match status" value="1"/>
</dbReference>
<evidence type="ECO:0000259" key="8">
    <source>
        <dbReference type="PROSITE" id="PS50850"/>
    </source>
</evidence>
<dbReference type="RefSeq" id="WP_242656179.1">
    <property type="nucleotide sequence ID" value="NZ_FQZM01000003.1"/>
</dbReference>
<feature type="transmembrane region" description="Helical" evidence="7">
    <location>
        <begin position="40"/>
        <end position="62"/>
    </location>
</feature>
<dbReference type="PROSITE" id="PS50850">
    <property type="entry name" value="MFS"/>
    <property type="match status" value="1"/>
</dbReference>
<evidence type="ECO:0000313" key="9">
    <source>
        <dbReference type="EMBL" id="SHI33338.1"/>
    </source>
</evidence>
<name>A0A1M6AA86_9FIRM</name>
<feature type="domain" description="Major facilitator superfamily (MFS) profile" evidence="8">
    <location>
        <begin position="16"/>
        <end position="395"/>
    </location>
</feature>
<dbReference type="CDD" id="cd17370">
    <property type="entry name" value="MFS_MJ1317_like"/>
    <property type="match status" value="1"/>
</dbReference>
<keyword evidence="3" id="KW-1003">Cell membrane</keyword>
<evidence type="ECO:0000313" key="10">
    <source>
        <dbReference type="Proteomes" id="UP000184529"/>
    </source>
</evidence>
<dbReference type="STRING" id="1121432.SAMN02745219_00072"/>
<proteinExistence type="predicted"/>
<evidence type="ECO:0000256" key="5">
    <source>
        <dbReference type="ARBA" id="ARBA00022989"/>
    </source>
</evidence>
<dbReference type="GO" id="GO:0022857">
    <property type="term" value="F:transmembrane transporter activity"/>
    <property type="evidence" value="ECO:0007669"/>
    <property type="project" value="InterPro"/>
</dbReference>
<dbReference type="InterPro" id="IPR036259">
    <property type="entry name" value="MFS_trans_sf"/>
</dbReference>
<feature type="transmembrane region" description="Helical" evidence="7">
    <location>
        <begin position="255"/>
        <end position="278"/>
    </location>
</feature>
<reference evidence="10" key="1">
    <citation type="submission" date="2016-11" db="EMBL/GenBank/DDBJ databases">
        <authorList>
            <person name="Varghese N."/>
            <person name="Submissions S."/>
        </authorList>
    </citation>
    <scope>NUCLEOTIDE SEQUENCE [LARGE SCALE GENOMIC DNA]</scope>
    <source>
        <strain evidence="10">DSM 16057</strain>
    </source>
</reference>
<feature type="transmembrane region" description="Helical" evidence="7">
    <location>
        <begin position="177"/>
        <end position="201"/>
    </location>
</feature>
<dbReference type="Gene3D" id="1.20.1250.20">
    <property type="entry name" value="MFS general substrate transporter like domains"/>
    <property type="match status" value="2"/>
</dbReference>
<organism evidence="9 10">
    <name type="scientific">Desulfofundulus thermosubterraneus DSM 16057</name>
    <dbReference type="NCBI Taxonomy" id="1121432"/>
    <lineage>
        <taxon>Bacteria</taxon>
        <taxon>Bacillati</taxon>
        <taxon>Bacillota</taxon>
        <taxon>Clostridia</taxon>
        <taxon>Eubacteriales</taxon>
        <taxon>Peptococcaceae</taxon>
        <taxon>Desulfofundulus</taxon>
    </lineage>
</organism>
<accession>A0A1M6AA86</accession>
<evidence type="ECO:0000256" key="4">
    <source>
        <dbReference type="ARBA" id="ARBA00022692"/>
    </source>
</evidence>
<dbReference type="PANTHER" id="PTHR42688:SF1">
    <property type="entry name" value="BLR5212 PROTEIN"/>
    <property type="match status" value="1"/>
</dbReference>
<evidence type="ECO:0000256" key="3">
    <source>
        <dbReference type="ARBA" id="ARBA00022475"/>
    </source>
</evidence>
<gene>
    <name evidence="9" type="ORF">SAMN02745219_00072</name>
</gene>
<evidence type="ECO:0000256" key="7">
    <source>
        <dbReference type="SAM" id="Phobius"/>
    </source>
</evidence>
<keyword evidence="5 7" id="KW-1133">Transmembrane helix</keyword>
<feature type="transmembrane region" description="Helical" evidence="7">
    <location>
        <begin position="371"/>
        <end position="390"/>
    </location>
</feature>
<feature type="transmembrane region" description="Helical" evidence="7">
    <location>
        <begin position="16"/>
        <end position="34"/>
    </location>
</feature>
<dbReference type="InterPro" id="IPR020846">
    <property type="entry name" value="MFS_dom"/>
</dbReference>
<feature type="transmembrane region" description="Helical" evidence="7">
    <location>
        <begin position="221"/>
        <end position="243"/>
    </location>
</feature>
<evidence type="ECO:0000256" key="6">
    <source>
        <dbReference type="ARBA" id="ARBA00023136"/>
    </source>
</evidence>
<sequence length="399" mass="42763">MESHGEKKMNQTTRKAFKFIILLGIVSLFSDMTYEGARSITGPFLAVLGATGTIVGFVAGLGELLGYGVRLFSGYISDRTGRYWPITILGYFLNLLAVPFLALAGNWPVAAGLMITERVGKAIRTPARDAMLSYATSEVGRGRGFGLHEALDQIGAITGPLIVALVLYFLKGNYKAGFAVLLVPASVALIILIAARILYPVPRELEATPIMAVDKGLPSKFWLYLAAVALIAAGYVDYPLIAFHLGKTSLISPEWLPILYAIAMAADALAALIFGYLFDRTGINILVIAVLVSSSFAPLVFLGDFITVVTGMVIWGIGMGAQESVLRAAIAGMIPPDRRGTAYGVFNTGYGLFWFLGSALMGILYDLSVGYVVAFSVIVQLLAVPIMLYLGKRNNLKAI</sequence>
<dbReference type="EMBL" id="FQZM01000003">
    <property type="protein sequence ID" value="SHI33338.1"/>
    <property type="molecule type" value="Genomic_DNA"/>
</dbReference>
<dbReference type="SUPFAM" id="SSF103473">
    <property type="entry name" value="MFS general substrate transporter"/>
    <property type="match status" value="1"/>
</dbReference>
<feature type="transmembrane region" description="Helical" evidence="7">
    <location>
        <begin position="83"/>
        <end position="104"/>
    </location>
</feature>